<keyword evidence="2" id="KW-0964">Secreted</keyword>
<reference evidence="7" key="1">
    <citation type="submission" date="2025-08" db="UniProtKB">
        <authorList>
            <consortium name="RefSeq"/>
        </authorList>
    </citation>
    <scope>IDENTIFICATION</scope>
    <source>
        <tissue evidence="7">Muscle</tissue>
    </source>
</reference>
<dbReference type="PANTHER" id="PTHR15283">
    <property type="entry name" value="GREMLIN 1"/>
    <property type="match status" value="1"/>
</dbReference>
<accession>A0ABM1TAR6</accession>
<protein>
    <submittedName>
        <fullName evidence="7">Bursicon-like</fullName>
    </submittedName>
</protein>
<keyword evidence="6" id="KW-1185">Reference proteome</keyword>
<keyword evidence="4" id="KW-1015">Disulfide bond</keyword>
<evidence type="ECO:0000256" key="2">
    <source>
        <dbReference type="ARBA" id="ARBA00022525"/>
    </source>
</evidence>
<dbReference type="Gene3D" id="2.10.90.10">
    <property type="entry name" value="Cystine-knot cytokines"/>
    <property type="match status" value="1"/>
</dbReference>
<dbReference type="RefSeq" id="XP_022252972.1">
    <property type="nucleotide sequence ID" value="XM_022397264.1"/>
</dbReference>
<proteinExistence type="predicted"/>
<dbReference type="GeneID" id="106468897"/>
<evidence type="ECO:0000256" key="3">
    <source>
        <dbReference type="ARBA" id="ARBA00022729"/>
    </source>
</evidence>
<dbReference type="InterPro" id="IPR004133">
    <property type="entry name" value="DAN_dom"/>
</dbReference>
<sequence>MQTSGPFWRVSDNNNRNMSSAGNVRFMRCVIWILVAVTVVSKADKCQLRPVVHMLQIPECGRKAIPSFACQGTCSSYVQVSGSKFWQIERSCMCCQEMGEREAIVNIFCQHSTNLRLRKVITRAPADCMCRPCTAVDEESIHPQEVAERQTKEFA</sequence>
<dbReference type="InterPro" id="IPR029034">
    <property type="entry name" value="Cystine-knot_cytokine"/>
</dbReference>
<feature type="domain" description="DAN" evidence="5">
    <location>
        <begin position="41"/>
        <end position="130"/>
    </location>
</feature>
<evidence type="ECO:0000313" key="7">
    <source>
        <dbReference type="RefSeq" id="XP_022252972.1"/>
    </source>
</evidence>
<organism evidence="6 7">
    <name type="scientific">Limulus polyphemus</name>
    <name type="common">Atlantic horseshoe crab</name>
    <dbReference type="NCBI Taxonomy" id="6850"/>
    <lineage>
        <taxon>Eukaryota</taxon>
        <taxon>Metazoa</taxon>
        <taxon>Ecdysozoa</taxon>
        <taxon>Arthropoda</taxon>
        <taxon>Chelicerata</taxon>
        <taxon>Merostomata</taxon>
        <taxon>Xiphosura</taxon>
        <taxon>Limulidae</taxon>
        <taxon>Limulus</taxon>
    </lineage>
</organism>
<comment type="subcellular location">
    <subcellularLocation>
        <location evidence="1">Secreted</location>
    </subcellularLocation>
</comment>
<dbReference type="Proteomes" id="UP000694941">
    <property type="component" value="Unplaced"/>
</dbReference>
<evidence type="ECO:0000259" key="5">
    <source>
        <dbReference type="Pfam" id="PF03045"/>
    </source>
</evidence>
<keyword evidence="3" id="KW-0732">Signal</keyword>
<dbReference type="Pfam" id="PF03045">
    <property type="entry name" value="DAN"/>
    <property type="match status" value="1"/>
</dbReference>
<evidence type="ECO:0000256" key="1">
    <source>
        <dbReference type="ARBA" id="ARBA00004613"/>
    </source>
</evidence>
<evidence type="ECO:0000313" key="6">
    <source>
        <dbReference type="Proteomes" id="UP000694941"/>
    </source>
</evidence>
<gene>
    <name evidence="7" type="primary">LOC106468897</name>
</gene>
<evidence type="ECO:0000256" key="4">
    <source>
        <dbReference type="ARBA" id="ARBA00023157"/>
    </source>
</evidence>
<dbReference type="PANTHER" id="PTHR15283:SF7">
    <property type="entry name" value="BURSICON"/>
    <property type="match status" value="1"/>
</dbReference>
<name>A0ABM1TAR6_LIMPO</name>